<name>A0A078AJ39_STYLE</name>
<feature type="region of interest" description="Disordered" evidence="1">
    <location>
        <begin position="286"/>
        <end position="314"/>
    </location>
</feature>
<proteinExistence type="predicted"/>
<dbReference type="AlphaFoldDB" id="A0A078AJ39"/>
<dbReference type="InParanoid" id="A0A078AJ39"/>
<organism evidence="2 3">
    <name type="scientific">Stylonychia lemnae</name>
    <name type="common">Ciliate</name>
    <dbReference type="NCBI Taxonomy" id="5949"/>
    <lineage>
        <taxon>Eukaryota</taxon>
        <taxon>Sar</taxon>
        <taxon>Alveolata</taxon>
        <taxon>Ciliophora</taxon>
        <taxon>Intramacronucleata</taxon>
        <taxon>Spirotrichea</taxon>
        <taxon>Stichotrichia</taxon>
        <taxon>Sporadotrichida</taxon>
        <taxon>Oxytrichidae</taxon>
        <taxon>Stylonychinae</taxon>
        <taxon>Stylonychia</taxon>
    </lineage>
</organism>
<protein>
    <recommendedName>
        <fullName evidence="4">Kelch motif family protein</fullName>
    </recommendedName>
</protein>
<evidence type="ECO:0000313" key="3">
    <source>
        <dbReference type="Proteomes" id="UP000039865"/>
    </source>
</evidence>
<accession>A0A078AJ39</accession>
<evidence type="ECO:0008006" key="4">
    <source>
        <dbReference type="Google" id="ProtNLM"/>
    </source>
</evidence>
<dbReference type="Proteomes" id="UP000039865">
    <property type="component" value="Unassembled WGS sequence"/>
</dbReference>
<evidence type="ECO:0000313" key="2">
    <source>
        <dbReference type="EMBL" id="CDW82340.1"/>
    </source>
</evidence>
<evidence type="ECO:0000256" key="1">
    <source>
        <dbReference type="SAM" id="MobiDB-lite"/>
    </source>
</evidence>
<gene>
    <name evidence="2" type="primary">Contig4447.g4743</name>
    <name evidence="2" type="ORF">STYLEM_11372</name>
</gene>
<keyword evidence="3" id="KW-1185">Reference proteome</keyword>
<dbReference type="EMBL" id="CCKQ01010824">
    <property type="protein sequence ID" value="CDW82340.1"/>
    <property type="molecule type" value="Genomic_DNA"/>
</dbReference>
<reference evidence="2 3" key="1">
    <citation type="submission" date="2014-06" db="EMBL/GenBank/DDBJ databases">
        <authorList>
            <person name="Swart Estienne"/>
        </authorList>
    </citation>
    <scope>NUCLEOTIDE SEQUENCE [LARGE SCALE GENOMIC DNA]</scope>
    <source>
        <strain evidence="2 3">130c</strain>
    </source>
</reference>
<sequence>MSAFANQALIRNNDQPLLIFEIKGNEIVQFKDQLLIRVGGFGVMKPMRTPTQKEIGPMGHRDQDICYSSTVESYYIDNQGFLKGPHFGELNECRQDCSISIQGKHLYVYGGSKYDSKSKKLLSVKSIESQDINNPQKLFKLFKVKRISQLDKIRSLIPLDDSSILIFGQKSKEAWSKGKIVSSSTEFQCFTVQINDQEEEKKNDQEIKVIREIPWSTASLNQKKYNIDEMQAYSNFQDVRIIGKDVYLTNCYGLCKVSLDQQYLTFIACPEICCEIQAYQLEPEFGSSKRGSDKPFLAMKKTVTGAKKAKKKSK</sequence>